<reference evidence="2" key="1">
    <citation type="submission" date="2015-04" db="UniProtKB">
        <authorList>
            <consortium name="EnsemblPlants"/>
        </authorList>
    </citation>
    <scope>IDENTIFICATION</scope>
</reference>
<dbReference type="Gramene" id="OPUNC04G05600.1">
    <property type="protein sequence ID" value="OPUNC04G05600.1"/>
    <property type="gene ID" value="OPUNC04G05600"/>
</dbReference>
<reference evidence="2" key="2">
    <citation type="submission" date="2018-05" db="EMBL/GenBank/DDBJ databases">
        <title>OpunRS2 (Oryza punctata Reference Sequence Version 2).</title>
        <authorList>
            <person name="Zhang J."/>
            <person name="Kudrna D."/>
            <person name="Lee S."/>
            <person name="Talag J."/>
            <person name="Welchert J."/>
            <person name="Wing R.A."/>
        </authorList>
    </citation>
    <scope>NUCLEOTIDE SEQUENCE [LARGE SCALE GENOMIC DNA]</scope>
</reference>
<accession>A0A0E0KNS6</accession>
<organism evidence="2">
    <name type="scientific">Oryza punctata</name>
    <name type="common">Red rice</name>
    <dbReference type="NCBI Taxonomy" id="4537"/>
    <lineage>
        <taxon>Eukaryota</taxon>
        <taxon>Viridiplantae</taxon>
        <taxon>Streptophyta</taxon>
        <taxon>Embryophyta</taxon>
        <taxon>Tracheophyta</taxon>
        <taxon>Spermatophyta</taxon>
        <taxon>Magnoliopsida</taxon>
        <taxon>Liliopsida</taxon>
        <taxon>Poales</taxon>
        <taxon>Poaceae</taxon>
        <taxon>BOP clade</taxon>
        <taxon>Oryzoideae</taxon>
        <taxon>Oryzeae</taxon>
        <taxon>Oryzinae</taxon>
        <taxon>Oryza</taxon>
    </lineage>
</organism>
<proteinExistence type="predicted"/>
<name>A0A0E0KNS6_ORYPU</name>
<dbReference type="EnsemblPlants" id="OPUNC04G05600.1">
    <property type="protein sequence ID" value="OPUNC04G05600.1"/>
    <property type="gene ID" value="OPUNC04G05600"/>
</dbReference>
<dbReference type="AlphaFoldDB" id="A0A0E0KNS6"/>
<feature type="region of interest" description="Disordered" evidence="1">
    <location>
        <begin position="35"/>
        <end position="57"/>
    </location>
</feature>
<protein>
    <submittedName>
        <fullName evidence="2">Uncharacterized protein</fullName>
    </submittedName>
</protein>
<evidence type="ECO:0000313" key="2">
    <source>
        <dbReference type="EnsemblPlants" id="OPUNC04G05600.1"/>
    </source>
</evidence>
<keyword evidence="3" id="KW-1185">Reference proteome</keyword>
<evidence type="ECO:0000256" key="1">
    <source>
        <dbReference type="SAM" id="MobiDB-lite"/>
    </source>
</evidence>
<dbReference type="HOGENOM" id="CLU_2531376_0_0_1"/>
<evidence type="ECO:0000313" key="3">
    <source>
        <dbReference type="Proteomes" id="UP000026962"/>
    </source>
</evidence>
<sequence length="84" mass="8925">MASSSPPGGLHLQAGCLCLRRDGYFLADSGLTPLGQPPTLPPGDFLPVQDGRPPMPLSGDIVPMQEDHFVTEWGLGDFLHVQDG</sequence>
<dbReference type="Proteomes" id="UP000026962">
    <property type="component" value="Chromosome 4"/>
</dbReference>